<proteinExistence type="predicted"/>
<accession>A0A0A9BJU8</accession>
<dbReference type="EMBL" id="GBRH01238348">
    <property type="protein sequence ID" value="JAD59547.1"/>
    <property type="molecule type" value="Transcribed_RNA"/>
</dbReference>
<name>A0A0A9BJU8_ARUDO</name>
<dbReference type="AlphaFoldDB" id="A0A0A9BJU8"/>
<feature type="region of interest" description="Disordered" evidence="1">
    <location>
        <begin position="1"/>
        <end position="64"/>
    </location>
</feature>
<evidence type="ECO:0000313" key="2">
    <source>
        <dbReference type="EMBL" id="JAD59547.1"/>
    </source>
</evidence>
<reference evidence="2" key="1">
    <citation type="submission" date="2014-09" db="EMBL/GenBank/DDBJ databases">
        <authorList>
            <person name="Magalhaes I.L.F."/>
            <person name="Oliveira U."/>
            <person name="Santos F.R."/>
            <person name="Vidigal T.H.D.A."/>
            <person name="Brescovit A.D."/>
            <person name="Santos A.J."/>
        </authorList>
    </citation>
    <scope>NUCLEOTIDE SEQUENCE</scope>
    <source>
        <tissue evidence="2">Shoot tissue taken approximately 20 cm above the soil surface</tissue>
    </source>
</reference>
<feature type="compositionally biased region" description="Low complexity" evidence="1">
    <location>
        <begin position="18"/>
        <end position="30"/>
    </location>
</feature>
<protein>
    <submittedName>
        <fullName evidence="2">Uncharacterized protein</fullName>
    </submittedName>
</protein>
<organism evidence="2">
    <name type="scientific">Arundo donax</name>
    <name type="common">Giant reed</name>
    <name type="synonym">Donax arundinaceus</name>
    <dbReference type="NCBI Taxonomy" id="35708"/>
    <lineage>
        <taxon>Eukaryota</taxon>
        <taxon>Viridiplantae</taxon>
        <taxon>Streptophyta</taxon>
        <taxon>Embryophyta</taxon>
        <taxon>Tracheophyta</taxon>
        <taxon>Spermatophyta</taxon>
        <taxon>Magnoliopsida</taxon>
        <taxon>Liliopsida</taxon>
        <taxon>Poales</taxon>
        <taxon>Poaceae</taxon>
        <taxon>PACMAD clade</taxon>
        <taxon>Arundinoideae</taxon>
        <taxon>Arundineae</taxon>
        <taxon>Arundo</taxon>
    </lineage>
</organism>
<reference evidence="2" key="2">
    <citation type="journal article" date="2015" name="Data Brief">
        <title>Shoot transcriptome of the giant reed, Arundo donax.</title>
        <authorList>
            <person name="Barrero R.A."/>
            <person name="Guerrero F.D."/>
            <person name="Moolhuijzen P."/>
            <person name="Goolsby J.A."/>
            <person name="Tidwell J."/>
            <person name="Bellgard S.E."/>
            <person name="Bellgard M.I."/>
        </authorList>
    </citation>
    <scope>NUCLEOTIDE SEQUENCE</scope>
    <source>
        <tissue evidence="2">Shoot tissue taken approximately 20 cm above the soil surface</tissue>
    </source>
</reference>
<sequence>MPCACPRSKNGEGRGDTPTRAAPRAALTRPVPVPPSFFPQGTEPLGAEVQPRHAQRGQPCRASG</sequence>
<evidence type="ECO:0000256" key="1">
    <source>
        <dbReference type="SAM" id="MobiDB-lite"/>
    </source>
</evidence>